<gene>
    <name evidence="1" type="ORF">H2200_000316</name>
</gene>
<reference evidence="1" key="1">
    <citation type="submission" date="2022-10" db="EMBL/GenBank/DDBJ databases">
        <title>Culturing micro-colonial fungi from biological soil crusts in the Mojave desert and describing Neophaeococcomyces mojavensis, and introducing the new genera and species Taxawa tesnikishii.</title>
        <authorList>
            <person name="Kurbessoian T."/>
            <person name="Stajich J.E."/>
        </authorList>
    </citation>
    <scope>NUCLEOTIDE SEQUENCE</scope>
    <source>
        <strain evidence="1">TK_41</strain>
    </source>
</reference>
<dbReference type="Proteomes" id="UP001172673">
    <property type="component" value="Unassembled WGS sequence"/>
</dbReference>
<sequence length="216" mass="24596">MATTPKLEPGVFAQSPSIPIAVQDSDDGKTYMFYLPTALLKDCSSHITGKLTDFREESGDPAFSVATTRKTFEDFCNWLYNGAIDDALDIKRIHLLWKHAVLWRVASLRQDLVQWVRENINHNIDMMYLLQNLVRSKVNVREELPKYLLEKIAYEAARHGWGGASGTLAENWGSFMSMRGAPAEYKKEYLLKFVSKLEAAEDRYDDDALEDPALIT</sequence>
<dbReference type="AlphaFoldDB" id="A0AA38XNB0"/>
<protein>
    <recommendedName>
        <fullName evidence="3">BTB domain-containing protein</fullName>
    </recommendedName>
</protein>
<organism evidence="1 2">
    <name type="scientific">Cladophialophora chaetospira</name>
    <dbReference type="NCBI Taxonomy" id="386627"/>
    <lineage>
        <taxon>Eukaryota</taxon>
        <taxon>Fungi</taxon>
        <taxon>Dikarya</taxon>
        <taxon>Ascomycota</taxon>
        <taxon>Pezizomycotina</taxon>
        <taxon>Eurotiomycetes</taxon>
        <taxon>Chaetothyriomycetidae</taxon>
        <taxon>Chaetothyriales</taxon>
        <taxon>Herpotrichiellaceae</taxon>
        <taxon>Cladophialophora</taxon>
    </lineage>
</organism>
<dbReference type="EMBL" id="JAPDRK010000001">
    <property type="protein sequence ID" value="KAJ9616597.1"/>
    <property type="molecule type" value="Genomic_DNA"/>
</dbReference>
<keyword evidence="2" id="KW-1185">Reference proteome</keyword>
<evidence type="ECO:0008006" key="3">
    <source>
        <dbReference type="Google" id="ProtNLM"/>
    </source>
</evidence>
<evidence type="ECO:0000313" key="2">
    <source>
        <dbReference type="Proteomes" id="UP001172673"/>
    </source>
</evidence>
<proteinExistence type="predicted"/>
<comment type="caution">
    <text evidence="1">The sequence shown here is derived from an EMBL/GenBank/DDBJ whole genome shotgun (WGS) entry which is preliminary data.</text>
</comment>
<accession>A0AA38XNB0</accession>
<evidence type="ECO:0000313" key="1">
    <source>
        <dbReference type="EMBL" id="KAJ9616597.1"/>
    </source>
</evidence>
<name>A0AA38XNB0_9EURO</name>